<evidence type="ECO:0000256" key="1">
    <source>
        <dbReference type="ARBA" id="ARBA00004240"/>
    </source>
</evidence>
<dbReference type="PANTHER" id="PTHR12867">
    <property type="entry name" value="GLYCOSYL TRANSFERASE-RELATED"/>
    <property type="match status" value="1"/>
</dbReference>
<keyword evidence="5" id="KW-0328">Glycosyltransferase</keyword>
<keyword evidence="6" id="KW-0808">Transferase</keyword>
<accession>A0A482XLM1</accession>
<dbReference type="SMR" id="A0A482XLM1"/>
<evidence type="ECO:0000256" key="4">
    <source>
        <dbReference type="ARBA" id="ARBA00017468"/>
    </source>
</evidence>
<keyword evidence="10" id="KW-1185">Reference proteome</keyword>
<dbReference type="GO" id="GO:0006488">
    <property type="term" value="P:dolichol-linked oligosaccharide biosynthetic process"/>
    <property type="evidence" value="ECO:0007669"/>
    <property type="project" value="InterPro"/>
</dbReference>
<evidence type="ECO:0000256" key="5">
    <source>
        <dbReference type="ARBA" id="ARBA00022676"/>
    </source>
</evidence>
<dbReference type="PANTHER" id="PTHR12867:SF6">
    <property type="entry name" value="N-ACETYLGLUCOSAMINYLDIPHOSPHODOLICHOL N-ACETYLGLUCOSAMINYLTRANSFERASE"/>
    <property type="match status" value="1"/>
</dbReference>
<comment type="similarity">
    <text evidence="2">Belongs to the glycosyltransferase 28 family.</text>
</comment>
<evidence type="ECO:0000256" key="6">
    <source>
        <dbReference type="ARBA" id="ARBA00022679"/>
    </source>
</evidence>
<dbReference type="SUPFAM" id="SSF53756">
    <property type="entry name" value="UDP-Glycosyltransferase/glycogen phosphorylase"/>
    <property type="match status" value="1"/>
</dbReference>
<evidence type="ECO:0000256" key="3">
    <source>
        <dbReference type="ARBA" id="ARBA00012614"/>
    </source>
</evidence>
<sequence length="168" mass="18914">MALTNVFVTVGTTKFDGLIFEITQETALKALEAKNCKKLIIQVGKGVIPEVQYQSKLEIEFYRFKDSIEDDIKQSDLVISHAGAGSCLNVLQAGKHLLVVVNERLMDNHQIELAERLAEEKYSFFTTVSSLINFLEGEINFDKIESYPPGQTGKFVEFIDTVMGFVER</sequence>
<evidence type="ECO:0000259" key="8">
    <source>
        <dbReference type="Pfam" id="PF04101"/>
    </source>
</evidence>
<organism evidence="9 10">
    <name type="scientific">Laodelphax striatellus</name>
    <name type="common">Small brown planthopper</name>
    <name type="synonym">Delphax striatella</name>
    <dbReference type="NCBI Taxonomy" id="195883"/>
    <lineage>
        <taxon>Eukaryota</taxon>
        <taxon>Metazoa</taxon>
        <taxon>Ecdysozoa</taxon>
        <taxon>Arthropoda</taxon>
        <taxon>Hexapoda</taxon>
        <taxon>Insecta</taxon>
        <taxon>Pterygota</taxon>
        <taxon>Neoptera</taxon>
        <taxon>Paraneoptera</taxon>
        <taxon>Hemiptera</taxon>
        <taxon>Auchenorrhyncha</taxon>
        <taxon>Fulgoroidea</taxon>
        <taxon>Delphacidae</taxon>
        <taxon>Criomorphinae</taxon>
        <taxon>Laodelphax</taxon>
    </lineage>
</organism>
<reference evidence="9 10" key="1">
    <citation type="journal article" date="2017" name="Gigascience">
        <title>Genome sequence of the small brown planthopper, Laodelphax striatellus.</title>
        <authorList>
            <person name="Zhu J."/>
            <person name="Jiang F."/>
            <person name="Wang X."/>
            <person name="Yang P."/>
            <person name="Bao Y."/>
            <person name="Zhao W."/>
            <person name="Wang W."/>
            <person name="Lu H."/>
            <person name="Wang Q."/>
            <person name="Cui N."/>
            <person name="Li J."/>
            <person name="Chen X."/>
            <person name="Luo L."/>
            <person name="Yu J."/>
            <person name="Kang L."/>
            <person name="Cui F."/>
        </authorList>
    </citation>
    <scope>NUCLEOTIDE SEQUENCE [LARGE SCALE GENOMIC DNA]</scope>
    <source>
        <strain evidence="9">Lst14</strain>
    </source>
</reference>
<dbReference type="InterPro" id="IPR039042">
    <property type="entry name" value="Alg13-like"/>
</dbReference>
<feature type="domain" description="Glycosyl transferase family 28 C-terminal" evidence="8">
    <location>
        <begin position="6"/>
        <end position="123"/>
    </location>
</feature>
<dbReference type="Gene3D" id="3.40.50.2000">
    <property type="entry name" value="Glycogen Phosphorylase B"/>
    <property type="match status" value="1"/>
</dbReference>
<comment type="caution">
    <text evidence="9">The sequence shown here is derived from an EMBL/GenBank/DDBJ whole genome shotgun (WGS) entry which is preliminary data.</text>
</comment>
<dbReference type="EC" id="2.4.1.141" evidence="3"/>
<dbReference type="Proteomes" id="UP000291343">
    <property type="component" value="Unassembled WGS sequence"/>
</dbReference>
<dbReference type="InterPro" id="IPR007235">
    <property type="entry name" value="Glyco_trans_28_C"/>
</dbReference>
<proteinExistence type="inferred from homology"/>
<dbReference type="FunCoup" id="A0A482XLM1">
    <property type="interactions" value="687"/>
</dbReference>
<evidence type="ECO:0000313" key="10">
    <source>
        <dbReference type="Proteomes" id="UP000291343"/>
    </source>
</evidence>
<keyword evidence="7" id="KW-0256">Endoplasmic reticulum</keyword>
<dbReference type="InParanoid" id="A0A482XLM1"/>
<dbReference type="EMBL" id="QKKF02005868">
    <property type="protein sequence ID" value="RZF46587.1"/>
    <property type="molecule type" value="Genomic_DNA"/>
</dbReference>
<evidence type="ECO:0000256" key="2">
    <source>
        <dbReference type="ARBA" id="ARBA00006962"/>
    </source>
</evidence>
<gene>
    <name evidence="9" type="ORF">LSTR_LSTR002919</name>
</gene>
<dbReference type="GO" id="GO:0004577">
    <property type="term" value="F:N-acetylglucosaminyldiphosphodolichol N-acetylglucosaminyltransferase activity"/>
    <property type="evidence" value="ECO:0007669"/>
    <property type="project" value="UniProtKB-EC"/>
</dbReference>
<dbReference type="GO" id="GO:0005783">
    <property type="term" value="C:endoplasmic reticulum"/>
    <property type="evidence" value="ECO:0007669"/>
    <property type="project" value="UniProtKB-SubCell"/>
</dbReference>
<name>A0A482XLM1_LAOST</name>
<dbReference type="AlphaFoldDB" id="A0A482XLM1"/>
<dbReference type="Pfam" id="PF04101">
    <property type="entry name" value="Glyco_tran_28_C"/>
    <property type="match status" value="1"/>
</dbReference>
<dbReference type="STRING" id="195883.A0A482XLM1"/>
<evidence type="ECO:0000256" key="7">
    <source>
        <dbReference type="ARBA" id="ARBA00022824"/>
    </source>
</evidence>
<protein>
    <recommendedName>
        <fullName evidence="4">UDP-N-acetylglucosamine transferase subunit ALG13</fullName>
        <ecNumber evidence="3">2.4.1.141</ecNumber>
    </recommendedName>
</protein>
<evidence type="ECO:0000313" key="9">
    <source>
        <dbReference type="EMBL" id="RZF46587.1"/>
    </source>
</evidence>
<comment type="subcellular location">
    <subcellularLocation>
        <location evidence="1">Endoplasmic reticulum</location>
    </subcellularLocation>
</comment>
<dbReference type="OrthoDB" id="20273at2759"/>